<sequence length="117" mass="13726">MTKDNIPSEKQSSKTEAEFVQSMNHSFEQLEQSFSFTTPDVSFFEQKIAEQKKQIRKKWRQDLLLFSTIAIIILSLMFTAFFQQPYVFVLLQVMTVISLVGYTGYEFKKGKGRVRHE</sequence>
<dbReference type="RefSeq" id="WP_119117042.1">
    <property type="nucleotide sequence ID" value="NZ_QWVS01000016.1"/>
</dbReference>
<keyword evidence="1" id="KW-0812">Transmembrane</keyword>
<comment type="caution">
    <text evidence="2">The sequence shown here is derived from an EMBL/GenBank/DDBJ whole genome shotgun (WGS) entry which is preliminary data.</text>
</comment>
<keyword evidence="1" id="KW-1133">Transmembrane helix</keyword>
<dbReference type="Pfam" id="PF17280">
    <property type="entry name" value="DUF5345"/>
    <property type="match status" value="1"/>
</dbReference>
<dbReference type="AlphaFoldDB" id="A0A398B812"/>
<proteinExistence type="predicted"/>
<feature type="transmembrane region" description="Helical" evidence="1">
    <location>
        <begin position="63"/>
        <end position="81"/>
    </location>
</feature>
<evidence type="ECO:0000313" key="2">
    <source>
        <dbReference type="EMBL" id="RID86105.1"/>
    </source>
</evidence>
<organism evidence="2 3">
    <name type="scientific">Peribacillus asahii</name>
    <dbReference type="NCBI Taxonomy" id="228899"/>
    <lineage>
        <taxon>Bacteria</taxon>
        <taxon>Bacillati</taxon>
        <taxon>Bacillota</taxon>
        <taxon>Bacilli</taxon>
        <taxon>Bacillales</taxon>
        <taxon>Bacillaceae</taxon>
        <taxon>Peribacillus</taxon>
    </lineage>
</organism>
<gene>
    <name evidence="2" type="ORF">D1953_10040</name>
</gene>
<reference evidence="2 3" key="1">
    <citation type="submission" date="2018-08" db="EMBL/GenBank/DDBJ databases">
        <title>Bacillus jemisoniae sp. nov., Bacillus chryseoplanitiae sp. nov., Bacillus resnikiae sp. nov., and Bacillus frankliniae sp. nov., isolated from Viking spacecraft and associated surfaces.</title>
        <authorList>
            <person name="Seuylemezian A."/>
            <person name="Vaishampayan P."/>
        </authorList>
    </citation>
    <scope>NUCLEOTIDE SEQUENCE [LARGE SCALE GENOMIC DNA]</scope>
    <source>
        <strain evidence="2 3">MA001</strain>
    </source>
</reference>
<keyword evidence="3" id="KW-1185">Reference proteome</keyword>
<name>A0A398B812_9BACI</name>
<evidence type="ECO:0000313" key="3">
    <source>
        <dbReference type="Proteomes" id="UP000266016"/>
    </source>
</evidence>
<dbReference type="InterPro" id="IPR035238">
    <property type="entry name" value="DUF5345"/>
</dbReference>
<dbReference type="Proteomes" id="UP000266016">
    <property type="component" value="Unassembled WGS sequence"/>
</dbReference>
<keyword evidence="1" id="KW-0472">Membrane</keyword>
<accession>A0A398B812</accession>
<feature type="transmembrane region" description="Helical" evidence="1">
    <location>
        <begin position="87"/>
        <end position="105"/>
    </location>
</feature>
<protein>
    <recommendedName>
        <fullName evidence="4">YxlC family protein</fullName>
    </recommendedName>
</protein>
<evidence type="ECO:0000256" key="1">
    <source>
        <dbReference type="SAM" id="Phobius"/>
    </source>
</evidence>
<evidence type="ECO:0008006" key="4">
    <source>
        <dbReference type="Google" id="ProtNLM"/>
    </source>
</evidence>
<dbReference type="EMBL" id="QWVS01000016">
    <property type="protein sequence ID" value="RID86105.1"/>
    <property type="molecule type" value="Genomic_DNA"/>
</dbReference>